<name>A0A3B0BJ52_9ACTN</name>
<accession>A0A3B0BJ52</accession>
<dbReference type="EMBL" id="RBAM01000005">
    <property type="protein sequence ID" value="RKN72740.1"/>
    <property type="molecule type" value="Genomic_DNA"/>
</dbReference>
<proteinExistence type="predicted"/>
<keyword evidence="2" id="KW-1185">Reference proteome</keyword>
<protein>
    <submittedName>
        <fullName evidence="1">Uncharacterized protein</fullName>
    </submittedName>
</protein>
<dbReference type="OrthoDB" id="4308266at2"/>
<dbReference type="AlphaFoldDB" id="A0A3B0BJ52"/>
<dbReference type="Proteomes" id="UP000270343">
    <property type="component" value="Unassembled WGS sequence"/>
</dbReference>
<gene>
    <name evidence="1" type="ORF">D7231_14835</name>
</gene>
<dbReference type="RefSeq" id="WP_120755884.1">
    <property type="nucleotide sequence ID" value="NZ_RBAM01000005.1"/>
</dbReference>
<evidence type="ECO:0000313" key="1">
    <source>
        <dbReference type="EMBL" id="RKN72740.1"/>
    </source>
</evidence>
<comment type="caution">
    <text evidence="1">The sequence shown here is derived from an EMBL/GenBank/DDBJ whole genome shotgun (WGS) entry which is preliminary data.</text>
</comment>
<evidence type="ECO:0000313" key="2">
    <source>
        <dbReference type="Proteomes" id="UP000270343"/>
    </source>
</evidence>
<organism evidence="1 2">
    <name type="scientific">Streptomyces klenkii</name>
    <dbReference type="NCBI Taxonomy" id="1420899"/>
    <lineage>
        <taxon>Bacteria</taxon>
        <taxon>Bacillati</taxon>
        <taxon>Actinomycetota</taxon>
        <taxon>Actinomycetes</taxon>
        <taxon>Kitasatosporales</taxon>
        <taxon>Streptomycetaceae</taxon>
        <taxon>Streptomyces</taxon>
    </lineage>
</organism>
<sequence>MPAEILENPLRLSCTFTRGTTSVLKVDDALNPLLTRELLTGLVYLMHPHGKGDSHRTLEKHKGTIDWFVAALAERGHQGGLAGLTRAMLAELWWSAGNRREAESRSLLAALDAETGVLAPDVRSLVGGRLYNRYPDYEPHEPYDEVAWKNLADACRQVIKETWAAHRAARTAAEIGRDPYAHGWTHENICWQMVHHGPATSAELGARVGWTSSQARYRIGSVHAQRQALFPGPQVMLAYQLLFGVYTGIVPDGIDDLGIEDLEWAGQATILLRYLKGRTSHESLTLSKKAVRLLERWLEHSALLRVHCPPELREGLWLRFEPSASGPHRRGPWQTSRAYRTTLAQWVNDRGVVDANGAVIRLHRHVIRTTFESHRDRGSWFGSRRSTIDPNHSPAVEGDHYLSAMTAAQKNAVEEIVEQAQGDLLRKSRPPMVLGEQDIAHLAEQFPQLVSELELDEAAIAELVGGQRDVFVASCADPLAGVHGPKGKPCPARPWVCLLCPLALFTPAHAVNLLRMKAFFARQWQQLPAAQFMAVFGHYAQRIDEVLARYDPAQLALATTEVADTDDEIPLLPEESTR</sequence>
<reference evidence="1 2" key="1">
    <citation type="journal article" date="2015" name="Antonie Van Leeuwenhoek">
        <title>Streptomyces klenkii sp. nov., isolated from deep marine sediment.</title>
        <authorList>
            <person name="Veyisoglu A."/>
            <person name="Sahin N."/>
        </authorList>
    </citation>
    <scope>NUCLEOTIDE SEQUENCE [LARGE SCALE GENOMIC DNA]</scope>
    <source>
        <strain evidence="1 2">KCTC 29202</strain>
    </source>
</reference>